<feature type="compositionally biased region" description="Polar residues" evidence="1">
    <location>
        <begin position="116"/>
        <end position="125"/>
    </location>
</feature>
<organism evidence="2">
    <name type="scientific">Amphimedon queenslandica</name>
    <name type="common">Sponge</name>
    <dbReference type="NCBI Taxonomy" id="400682"/>
    <lineage>
        <taxon>Eukaryota</taxon>
        <taxon>Metazoa</taxon>
        <taxon>Porifera</taxon>
        <taxon>Demospongiae</taxon>
        <taxon>Heteroscleromorpha</taxon>
        <taxon>Haplosclerida</taxon>
        <taxon>Niphatidae</taxon>
        <taxon>Amphimedon</taxon>
    </lineage>
</organism>
<dbReference type="EnsemblMetazoa" id="Aqu2.1.00165_001">
    <property type="protein sequence ID" value="Aqu2.1.00165_001"/>
    <property type="gene ID" value="Aqu2.1.00165"/>
</dbReference>
<evidence type="ECO:0000256" key="1">
    <source>
        <dbReference type="SAM" id="MobiDB-lite"/>
    </source>
</evidence>
<reference evidence="2" key="1">
    <citation type="submission" date="2017-05" db="UniProtKB">
        <authorList>
            <consortium name="EnsemblMetazoa"/>
        </authorList>
    </citation>
    <scope>IDENTIFICATION</scope>
</reference>
<protein>
    <submittedName>
        <fullName evidence="2">Uncharacterized protein</fullName>
    </submittedName>
</protein>
<feature type="compositionally biased region" description="Polar residues" evidence="1">
    <location>
        <begin position="142"/>
        <end position="163"/>
    </location>
</feature>
<proteinExistence type="predicted"/>
<feature type="region of interest" description="Disordered" evidence="1">
    <location>
        <begin position="116"/>
        <end position="163"/>
    </location>
</feature>
<accession>A0A1X7SDN2</accession>
<dbReference type="InParanoid" id="A0A1X7SDN2"/>
<sequence>MEGVDYCYHSYPGCCVIRGRPLVIPSNSVHESGETFISDIHTRIPTICGITTRYTWKNPLGLVNQLMNPRAMRYPANTRPAVTMAIRKKPVSLGYPNIPKVLQNYRPHSTGASLLSTGASVPSTGASVPSTGTSVPSTGASIPSTGASVPSTGASLPSTGASVPSSCYGSSKRVLLEATPPTVAANGPSVSMSDGGLKRKRLTDEEEEGLSFKRYQTVPDVNKYIEEQEVQVHRVSSVEEIK</sequence>
<name>A0A1X7SDN2_AMPQE</name>
<feature type="compositionally biased region" description="Low complexity" evidence="1">
    <location>
        <begin position="126"/>
        <end position="141"/>
    </location>
</feature>
<dbReference type="AlphaFoldDB" id="A0A1X7SDN2"/>
<evidence type="ECO:0000313" key="2">
    <source>
        <dbReference type="EnsemblMetazoa" id="Aqu2.1.00165_001"/>
    </source>
</evidence>
<feature type="region of interest" description="Disordered" evidence="1">
    <location>
        <begin position="182"/>
        <end position="208"/>
    </location>
</feature>